<reference evidence="2 3" key="1">
    <citation type="journal article" date="2019" name="Sci. Rep.">
        <title>Comparative genomics of chytrid fungi reveal insights into the obligate biotrophic and pathogenic lifestyle of Synchytrium endobioticum.</title>
        <authorList>
            <person name="van de Vossenberg B.T.L.H."/>
            <person name="Warris S."/>
            <person name="Nguyen H.D.T."/>
            <person name="van Gent-Pelzer M.P.E."/>
            <person name="Joly D.L."/>
            <person name="van de Geest H.C."/>
            <person name="Bonants P.J.M."/>
            <person name="Smith D.S."/>
            <person name="Levesque C.A."/>
            <person name="van der Lee T.A.J."/>
        </authorList>
    </citation>
    <scope>NUCLEOTIDE SEQUENCE [LARGE SCALE GENOMIC DNA]</scope>
    <source>
        <strain evidence="2 3">JEL517</strain>
    </source>
</reference>
<dbReference type="CDD" id="cd06558">
    <property type="entry name" value="crotonase-like"/>
    <property type="match status" value="1"/>
</dbReference>
<keyword evidence="3" id="KW-1185">Reference proteome</keyword>
<dbReference type="EMBL" id="QEAO01000039">
    <property type="protein sequence ID" value="TPX31776.1"/>
    <property type="molecule type" value="Genomic_DNA"/>
</dbReference>
<dbReference type="NCBIfam" id="NF004795">
    <property type="entry name" value="PRK06143.1"/>
    <property type="match status" value="1"/>
</dbReference>
<dbReference type="GO" id="GO:0006635">
    <property type="term" value="P:fatty acid beta-oxidation"/>
    <property type="evidence" value="ECO:0007669"/>
    <property type="project" value="TreeGrafter"/>
</dbReference>
<dbReference type="STRING" id="1806994.A0A507C1E9"/>
<evidence type="ECO:0000313" key="3">
    <source>
        <dbReference type="Proteomes" id="UP000319731"/>
    </source>
</evidence>
<dbReference type="InterPro" id="IPR029045">
    <property type="entry name" value="ClpP/crotonase-like_dom_sf"/>
</dbReference>
<dbReference type="PANTHER" id="PTHR11941">
    <property type="entry name" value="ENOYL-COA HYDRATASE-RELATED"/>
    <property type="match status" value="1"/>
</dbReference>
<dbReference type="InterPro" id="IPR001753">
    <property type="entry name" value="Enoyl-CoA_hydra/iso"/>
</dbReference>
<evidence type="ECO:0000313" key="2">
    <source>
        <dbReference type="EMBL" id="TPX31776.1"/>
    </source>
</evidence>
<accession>A0A507C1E9</accession>
<comment type="similarity">
    <text evidence="1">Belongs to the enoyl-CoA hydratase/isomerase family.</text>
</comment>
<proteinExistence type="inferred from homology"/>
<dbReference type="GO" id="GO:0005739">
    <property type="term" value="C:mitochondrion"/>
    <property type="evidence" value="ECO:0007669"/>
    <property type="project" value="TreeGrafter"/>
</dbReference>
<comment type="caution">
    <text evidence="2">The sequence shown here is derived from an EMBL/GenBank/DDBJ whole genome shotgun (WGS) entry which is preliminary data.</text>
</comment>
<dbReference type="OrthoDB" id="2150007at2759"/>
<evidence type="ECO:0008006" key="4">
    <source>
        <dbReference type="Google" id="ProtNLM"/>
    </source>
</evidence>
<dbReference type="AlphaFoldDB" id="A0A507C1E9"/>
<dbReference type="Pfam" id="PF00378">
    <property type="entry name" value="ECH_1"/>
    <property type="match status" value="1"/>
</dbReference>
<sequence length="269" mass="29476">MASKAAQLVTVTFKNHVSKHRGATGKVATVTVNNERRLNVMNSALMKDFIKTFQDLSMDPELRCVVLTGAGNKSFIGGADISEMYQKDQDGAEAFIRQVSKCADVIRKTPVPVIGRVNGWCLGAGLEVAAACDFRISADTGTFGMPEVRVGLPSVVEACLLPDLIGWGRTRYLLLVGDNLPASTMQQWGFLENVVPLSKLDDAVNDCLDGIVASGPRAVKLQKELITKWERASSREAATEAGAIQFRRAYETKEPQEYMDVTFFKRNKL</sequence>
<dbReference type="GeneID" id="42006175"/>
<organism evidence="2 3">
    <name type="scientific">Synchytrium microbalum</name>
    <dbReference type="NCBI Taxonomy" id="1806994"/>
    <lineage>
        <taxon>Eukaryota</taxon>
        <taxon>Fungi</taxon>
        <taxon>Fungi incertae sedis</taxon>
        <taxon>Chytridiomycota</taxon>
        <taxon>Chytridiomycota incertae sedis</taxon>
        <taxon>Chytridiomycetes</taxon>
        <taxon>Synchytriales</taxon>
        <taxon>Synchytriaceae</taxon>
        <taxon>Synchytrium</taxon>
    </lineage>
</organism>
<protein>
    <recommendedName>
        <fullName evidence="4">Enoyl-CoA hydratase</fullName>
    </recommendedName>
</protein>
<dbReference type="RefSeq" id="XP_031023119.1">
    <property type="nucleotide sequence ID" value="XM_031170878.1"/>
</dbReference>
<dbReference type="Proteomes" id="UP000319731">
    <property type="component" value="Unassembled WGS sequence"/>
</dbReference>
<dbReference type="PANTHER" id="PTHR11941:SF171">
    <property type="entry name" value="SD19268P"/>
    <property type="match status" value="1"/>
</dbReference>
<dbReference type="SUPFAM" id="SSF52096">
    <property type="entry name" value="ClpP/crotonase"/>
    <property type="match status" value="1"/>
</dbReference>
<name>A0A507C1E9_9FUNG</name>
<gene>
    <name evidence="2" type="ORF">SmJEL517_g04950</name>
</gene>
<evidence type="ECO:0000256" key="1">
    <source>
        <dbReference type="ARBA" id="ARBA00005254"/>
    </source>
</evidence>
<dbReference type="Gene3D" id="3.90.226.10">
    <property type="entry name" value="2-enoyl-CoA Hydratase, Chain A, domain 1"/>
    <property type="match status" value="1"/>
</dbReference>